<dbReference type="OrthoDB" id="581708at2"/>
<accession>A0A2R5FHS4</accession>
<organism evidence="1 2">
    <name type="scientific">Nostoc commune NIES-4072</name>
    <dbReference type="NCBI Taxonomy" id="2005467"/>
    <lineage>
        <taxon>Bacteria</taxon>
        <taxon>Bacillati</taxon>
        <taxon>Cyanobacteriota</taxon>
        <taxon>Cyanophyceae</taxon>
        <taxon>Nostocales</taxon>
        <taxon>Nostocaceae</taxon>
        <taxon>Nostoc</taxon>
    </lineage>
</organism>
<evidence type="ECO:0000313" key="1">
    <source>
        <dbReference type="EMBL" id="GBG18200.1"/>
    </source>
</evidence>
<name>A0A2R5FHS4_NOSCO</name>
<keyword evidence="2" id="KW-1185">Reference proteome</keyword>
<dbReference type="Proteomes" id="UP000245124">
    <property type="component" value="Unassembled WGS sequence"/>
</dbReference>
<evidence type="ECO:0000313" key="2">
    <source>
        <dbReference type="Proteomes" id="UP000245124"/>
    </source>
</evidence>
<comment type="caution">
    <text evidence="1">The sequence shown here is derived from an EMBL/GenBank/DDBJ whole genome shotgun (WGS) entry which is preliminary data.</text>
</comment>
<reference evidence="1 2" key="1">
    <citation type="submission" date="2017-06" db="EMBL/GenBank/DDBJ databases">
        <title>Genome sequencing of cyanobaciteial culture collection at National Institute for Environmental Studies (NIES).</title>
        <authorList>
            <person name="Hirose Y."/>
            <person name="Shimura Y."/>
            <person name="Fujisawa T."/>
            <person name="Nakamura Y."/>
            <person name="Kawachi M."/>
        </authorList>
    </citation>
    <scope>NUCLEOTIDE SEQUENCE [LARGE SCALE GENOMIC DNA]</scope>
    <source>
        <strain evidence="1 2">NIES-4072</strain>
    </source>
</reference>
<protein>
    <submittedName>
        <fullName evidence="1">Uncharacterized protein</fullName>
    </submittedName>
</protein>
<dbReference type="RefSeq" id="WP_109008262.1">
    <property type="nucleotide sequence ID" value="NZ_BDUD01000001.1"/>
</dbReference>
<dbReference type="EMBL" id="BDUD01000001">
    <property type="protein sequence ID" value="GBG18200.1"/>
    <property type="molecule type" value="Genomic_DNA"/>
</dbReference>
<dbReference type="AlphaFoldDB" id="A0A2R5FHS4"/>
<sequence>MSINTLIVKQKLCVTLDTNSSNNVVPVFEYIPYSKPGYKLIDEYLEIENLKAVAWIYSLPPVPFPVFELEDTESKQLLAAINLEWQSPRIQLDIMVNIDDTLNWQKIAAYSLLNSDPYPYREYSLGSHTLGNNS</sequence>
<gene>
    <name evidence="1" type="ORF">NIES4072_18640</name>
</gene>
<proteinExistence type="predicted"/>